<dbReference type="Proteomes" id="UP001595692">
    <property type="component" value="Unassembled WGS sequence"/>
</dbReference>
<feature type="binding site" evidence="9">
    <location>
        <position position="221"/>
    </location>
    <ligand>
        <name>pyridoxal 5'-phosphate</name>
        <dbReference type="ChEBI" id="CHEBI:597326"/>
    </ligand>
</feature>
<dbReference type="InterPro" id="IPR001917">
    <property type="entry name" value="Aminotrans_II_pyridoxalP_BS"/>
</dbReference>
<name>A0ABV8CK68_9GAMM</name>
<evidence type="ECO:0000313" key="11">
    <source>
        <dbReference type="EMBL" id="MFC3912388.1"/>
    </source>
</evidence>
<evidence type="ECO:0000313" key="12">
    <source>
        <dbReference type="Proteomes" id="UP001595692"/>
    </source>
</evidence>
<evidence type="ECO:0000256" key="5">
    <source>
        <dbReference type="ARBA" id="ARBA00022679"/>
    </source>
</evidence>
<dbReference type="RefSeq" id="WP_377150495.1">
    <property type="nucleotide sequence ID" value="NZ_JBHSAF010000001.1"/>
</dbReference>
<evidence type="ECO:0000256" key="6">
    <source>
        <dbReference type="ARBA" id="ARBA00022756"/>
    </source>
</evidence>
<keyword evidence="11" id="KW-0032">Aminotransferase</keyword>
<feature type="binding site" evidence="9">
    <location>
        <position position="250"/>
    </location>
    <ligand>
        <name>pyridoxal 5'-phosphate</name>
        <dbReference type="ChEBI" id="CHEBI:597326"/>
    </ligand>
</feature>
<feature type="modified residue" description="N6-(pyridoxal phosphate)lysine" evidence="9">
    <location>
        <position position="253"/>
    </location>
</feature>
<keyword evidence="6 9" id="KW-0093">Biotin biosynthesis</keyword>
<comment type="cofactor">
    <cofactor evidence="1 9">
        <name>pyridoxal 5'-phosphate</name>
        <dbReference type="ChEBI" id="CHEBI:597326"/>
    </cofactor>
</comment>
<sequence length="405" mass="43732">MRPSRAANNRNWDRFAVTEAPFALLAALQARRDQGLLRTRCCSEHVSGSRMVVAGREHINFSSNDYLGASQNPLIRSAWKAGLDVWGAGSGASPLVTGYTAAHRELEEAIAEWLGVEAVMLFSSGFAANQAVIKSLLTAEHTVWQDRLNHASLQEAGSQHACRLRRFRHNDLAHLSSLLATAQGLIVSEGVFSMDGDQAPCAGLHELAHQSQNWWMLDDAHGLGVLGAQGRGTLDHQGLGSLRPDVLMATFGKALGTSGAFVAGRRELIDYMVNFSRDYVYSTHMPPAQAVATLAAVRWVKQADAARAHLAELIHRFRTGAMQAGLPLLDSATPIQPLLVGCSEQALALATSLRAQGLWVTAIRPPTVPTGTARLRLTLTAGHSVDDIETLVVALARAWQESRHV</sequence>
<dbReference type="EC" id="2.3.1.47" evidence="9"/>
<protein>
    <recommendedName>
        <fullName evidence="9">8-amino-7-oxononanoate synthase</fullName>
        <shortName evidence="9">AONS</shortName>
        <ecNumber evidence="9">2.3.1.47</ecNumber>
    </recommendedName>
    <alternativeName>
        <fullName evidence="9">7-keto-8-amino-pelargonic acid synthase</fullName>
        <shortName evidence="9">7-KAP synthase</shortName>
        <shortName evidence="9">KAPA synthase</shortName>
    </alternativeName>
    <alternativeName>
        <fullName evidence="9">8-amino-7-ketopelargonate synthase</fullName>
    </alternativeName>
</protein>
<organism evidence="11 12">
    <name type="scientific">Pseudaeromonas sharmana</name>
    <dbReference type="NCBI Taxonomy" id="328412"/>
    <lineage>
        <taxon>Bacteria</taxon>
        <taxon>Pseudomonadati</taxon>
        <taxon>Pseudomonadota</taxon>
        <taxon>Gammaproteobacteria</taxon>
        <taxon>Aeromonadales</taxon>
        <taxon>Aeromonadaceae</taxon>
        <taxon>Pseudaeromonas</taxon>
    </lineage>
</organism>
<accession>A0ABV8CK68</accession>
<evidence type="ECO:0000256" key="7">
    <source>
        <dbReference type="ARBA" id="ARBA00022898"/>
    </source>
</evidence>
<dbReference type="SUPFAM" id="SSF53383">
    <property type="entry name" value="PLP-dependent transferases"/>
    <property type="match status" value="1"/>
</dbReference>
<reference evidence="12" key="1">
    <citation type="journal article" date="2019" name="Int. J. Syst. Evol. Microbiol.">
        <title>The Global Catalogue of Microorganisms (GCM) 10K type strain sequencing project: providing services to taxonomists for standard genome sequencing and annotation.</title>
        <authorList>
            <consortium name="The Broad Institute Genomics Platform"/>
            <consortium name="The Broad Institute Genome Sequencing Center for Infectious Disease"/>
            <person name="Wu L."/>
            <person name="Ma J."/>
        </authorList>
    </citation>
    <scope>NUCLEOTIDE SEQUENCE [LARGE SCALE GENOMIC DNA]</scope>
    <source>
        <strain evidence="12">CCUG 54939</strain>
    </source>
</reference>
<feature type="binding site" evidence="9">
    <location>
        <begin position="125"/>
        <end position="126"/>
    </location>
    <ligand>
        <name>pyridoxal 5'-phosphate</name>
        <dbReference type="ChEBI" id="CHEBI:597326"/>
    </ligand>
</feature>
<dbReference type="CDD" id="cd06454">
    <property type="entry name" value="KBL_like"/>
    <property type="match status" value="1"/>
</dbReference>
<gene>
    <name evidence="9" type="primary">bioF</name>
    <name evidence="11" type="ORF">ACFOSS_02770</name>
</gene>
<evidence type="ECO:0000259" key="10">
    <source>
        <dbReference type="Pfam" id="PF00155"/>
    </source>
</evidence>
<dbReference type="InterPro" id="IPR050087">
    <property type="entry name" value="AON_synthase_class-II"/>
</dbReference>
<feature type="binding site" evidence="9">
    <location>
        <position position="150"/>
    </location>
    <ligand>
        <name>substrate</name>
    </ligand>
</feature>
<feature type="binding site" evidence="9">
    <location>
        <position position="38"/>
    </location>
    <ligand>
        <name>substrate</name>
    </ligand>
</feature>
<evidence type="ECO:0000256" key="8">
    <source>
        <dbReference type="ARBA" id="ARBA00047715"/>
    </source>
</evidence>
<dbReference type="HAMAP" id="MF_01693">
    <property type="entry name" value="BioF_aminotrans_2"/>
    <property type="match status" value="1"/>
</dbReference>
<keyword evidence="5 9" id="KW-0808">Transferase</keyword>
<dbReference type="InterPro" id="IPR015421">
    <property type="entry name" value="PyrdxlP-dep_Trfase_major"/>
</dbReference>
<comment type="similarity">
    <text evidence="3 9">Belongs to the class-II pyridoxal-phosphate-dependent aminotransferase family. BioF subfamily.</text>
</comment>
<proteinExistence type="inferred from homology"/>
<dbReference type="InterPro" id="IPR022834">
    <property type="entry name" value="AONS_Proteobacteria"/>
</dbReference>
<evidence type="ECO:0000256" key="1">
    <source>
        <dbReference type="ARBA" id="ARBA00001933"/>
    </source>
</evidence>
<dbReference type="PANTHER" id="PTHR13693">
    <property type="entry name" value="CLASS II AMINOTRANSFERASE/8-AMINO-7-OXONONANOATE SYNTHASE"/>
    <property type="match status" value="1"/>
</dbReference>
<feature type="domain" description="Aminotransferase class I/classII large" evidence="10">
    <location>
        <begin position="58"/>
        <end position="395"/>
    </location>
</feature>
<keyword evidence="7 9" id="KW-0663">Pyridoxal phosphate</keyword>
<dbReference type="InterPro" id="IPR015422">
    <property type="entry name" value="PyrdxlP-dep_Trfase_small"/>
</dbReference>
<dbReference type="GO" id="GO:0008483">
    <property type="term" value="F:transaminase activity"/>
    <property type="evidence" value="ECO:0007669"/>
    <property type="project" value="UniProtKB-KW"/>
</dbReference>
<keyword evidence="12" id="KW-1185">Reference proteome</keyword>
<evidence type="ECO:0000256" key="3">
    <source>
        <dbReference type="ARBA" id="ARBA00010008"/>
    </source>
</evidence>
<dbReference type="Pfam" id="PF00155">
    <property type="entry name" value="Aminotran_1_2"/>
    <property type="match status" value="1"/>
</dbReference>
<comment type="caution">
    <text evidence="11">The sequence shown here is derived from an EMBL/GenBank/DDBJ whole genome shotgun (WGS) entry which is preliminary data.</text>
</comment>
<evidence type="ECO:0000256" key="2">
    <source>
        <dbReference type="ARBA" id="ARBA00004746"/>
    </source>
</evidence>
<comment type="function">
    <text evidence="9">Catalyzes the decarboxylative condensation of pimeloyl-[acyl-carrier protein] and L-alanine to produce 8-amino-7-oxononanoate (AON), [acyl-carrier protein], and carbon dioxide.</text>
</comment>
<evidence type="ECO:0000256" key="4">
    <source>
        <dbReference type="ARBA" id="ARBA00011738"/>
    </source>
</evidence>
<dbReference type="PANTHER" id="PTHR13693:SF100">
    <property type="entry name" value="8-AMINO-7-OXONONANOATE SYNTHASE"/>
    <property type="match status" value="1"/>
</dbReference>
<evidence type="ECO:0000256" key="9">
    <source>
        <dbReference type="HAMAP-Rule" id="MF_01693"/>
    </source>
</evidence>
<comment type="pathway">
    <text evidence="2 9">Cofactor biosynthesis; biotin biosynthesis.</text>
</comment>
<dbReference type="Gene3D" id="3.90.1150.10">
    <property type="entry name" value="Aspartate Aminotransferase, domain 1"/>
    <property type="match status" value="1"/>
</dbReference>
<feature type="binding site" evidence="9">
    <location>
        <position position="193"/>
    </location>
    <ligand>
        <name>pyridoxal 5'-phosphate</name>
        <dbReference type="ChEBI" id="CHEBI:597326"/>
    </ligand>
</feature>
<dbReference type="PROSITE" id="PS00599">
    <property type="entry name" value="AA_TRANSFER_CLASS_2"/>
    <property type="match status" value="1"/>
</dbReference>
<dbReference type="InterPro" id="IPR004839">
    <property type="entry name" value="Aminotransferase_I/II_large"/>
</dbReference>
<comment type="catalytic activity">
    <reaction evidence="8 9">
        <text>6-carboxyhexanoyl-[ACP] + L-alanine + H(+) = (8S)-8-amino-7-oxononanoate + holo-[ACP] + CO2</text>
        <dbReference type="Rhea" id="RHEA:42288"/>
        <dbReference type="Rhea" id="RHEA-COMP:9685"/>
        <dbReference type="Rhea" id="RHEA-COMP:9955"/>
        <dbReference type="ChEBI" id="CHEBI:15378"/>
        <dbReference type="ChEBI" id="CHEBI:16526"/>
        <dbReference type="ChEBI" id="CHEBI:57972"/>
        <dbReference type="ChEBI" id="CHEBI:64479"/>
        <dbReference type="ChEBI" id="CHEBI:78846"/>
        <dbReference type="ChEBI" id="CHEBI:149468"/>
        <dbReference type="EC" id="2.3.1.47"/>
    </reaction>
</comment>
<comment type="subunit">
    <text evidence="4 9">Homodimer.</text>
</comment>
<dbReference type="InterPro" id="IPR015424">
    <property type="entry name" value="PyrdxlP-dep_Trfase"/>
</dbReference>
<dbReference type="EMBL" id="JBHSAF010000001">
    <property type="protein sequence ID" value="MFC3912388.1"/>
    <property type="molecule type" value="Genomic_DNA"/>
</dbReference>
<dbReference type="Gene3D" id="3.40.640.10">
    <property type="entry name" value="Type I PLP-dependent aspartate aminotransferase-like (Major domain)"/>
    <property type="match status" value="1"/>
</dbReference>
<feature type="binding site" evidence="9">
    <location>
        <position position="367"/>
    </location>
    <ligand>
        <name>substrate</name>
    </ligand>
</feature>